<dbReference type="AlphaFoldDB" id="D2KVK1"/>
<reference evidence="1" key="1">
    <citation type="journal article" date="2012" name="BMC Genomics">
        <title>Evolutionary paths of streptococcal and staphylococcal superantigens.</title>
        <authorList>
            <person name="Okumura K."/>
            <person name="Shimomura Y."/>
            <person name="Yamagata Murayama S."/>
            <person name="Yagi J."/>
            <person name="Ubukata K."/>
            <person name="Kirikae T."/>
            <person name="Miyoshi-Akiyama T."/>
        </authorList>
    </citation>
    <scope>NUCLEOTIDE SEQUENCE</scope>
    <source>
        <strain evidence="1">165</strain>
    </source>
</reference>
<sequence length="219" mass="25167">MTSRNGSNEMKFLTEDDLRMAYQDSPFDSFAIDQTRRLTPGARSFLSDRNIKLIDERDPHQLKQKRAIVTKSEPSFSKESRSWKWSLPWHSYRCRLLKVACHFRHKEGFVAEEIASIERCLATWIEGGDISCFLTTCQDQEATLDKSALLANLSSLGLLLPKARVEGLIALYDCYFSLEELIENAFTQRPECLDLLSDRLGRLLMEYLKNCKEVGDVSD</sequence>
<evidence type="ECO:0000313" key="1">
    <source>
        <dbReference type="EMBL" id="BAI63419.1"/>
    </source>
</evidence>
<organism evidence="1">
    <name type="scientific">Streptococcus dysgalactiae subsp. equisimilis</name>
    <name type="common">Streptococcus equisimilis</name>
    <dbReference type="NCBI Taxonomy" id="119602"/>
    <lineage>
        <taxon>Bacteria</taxon>
        <taxon>Bacillati</taxon>
        <taxon>Bacillota</taxon>
        <taxon>Bacilli</taxon>
        <taxon>Lactobacillales</taxon>
        <taxon>Streptococcaceae</taxon>
        <taxon>Streptococcus</taxon>
    </lineage>
</organism>
<accession>D2KVK1</accession>
<name>D2KVK1_STREQ</name>
<evidence type="ECO:0008006" key="2">
    <source>
        <dbReference type="Google" id="ProtNLM"/>
    </source>
</evidence>
<proteinExistence type="predicted"/>
<protein>
    <recommendedName>
        <fullName evidence="2">Ethanolamine utilization cobalamin adenosyltransferase</fullName>
    </recommendedName>
</protein>
<dbReference type="EMBL" id="AB479811">
    <property type="protein sequence ID" value="BAI63419.1"/>
    <property type="molecule type" value="Genomic_DNA"/>
</dbReference>